<sequence>MSYVKRFGAVVLLVVVAKTVVIGQVAVEQIADDERGLIHGIVLDVDGVPLEGAIVSAMGVNATLMAVTGTDGVYELEPLTPGSYFLRAHLSGFTVSGRNLVEVTPTNEILHRFVLSSQSSSSDVSIPPVLTAGFFEVEAEVQQGEDLEDPELDAESVQQVHDHSELAWRLRHLRRNVLREATQAAVASASESNSSGSMVAKLGRAVSSSARLASSLWSQIPLSGEVNFLTTGSFDSPADLFSTNAGPRGVAFLELNTPTSSNGEWSVQGAMTQGDVSSWILAGSYRSEVSTNHAMDIGLSYSTQRYEGGNPVALPALQADSRTVSAVHAFDSWTVSRSVSLDYGIGVANHDYVQGAALLSPKASVTLSPMKNIRMRGTAMQSVRAQGAEEFLPPTGAGLWLPPERTFSSLSADSRFQPERLRHIEAVLERDFGSAYVIGVRAFRQAVNDQIVTLFGMSDIAGFKSDVGHYLVANGGNYDAGGWGVSVSRQLVNRIGGSVDYSFTRARWESSSESALIAARAPSAAKFGTESFHDITTVLNADVPETATRLFVVYRVNSAFANSGRGMTNRNLAARFDVKLKQGLPFLRFSNSDWEFLVAFRNMFREEVGVGAYDELLVLDPPKRIVGGLLVRF</sequence>
<evidence type="ECO:0000256" key="4">
    <source>
        <dbReference type="ARBA" id="ARBA00022729"/>
    </source>
</evidence>
<keyword evidence="2" id="KW-0813">Transport</keyword>
<evidence type="ECO:0000256" key="2">
    <source>
        <dbReference type="ARBA" id="ARBA00022448"/>
    </source>
</evidence>
<keyword evidence="3" id="KW-0812">Transmembrane</keyword>
<dbReference type="AlphaFoldDB" id="A0A381PMK8"/>
<evidence type="ECO:0000256" key="6">
    <source>
        <dbReference type="ARBA" id="ARBA00023237"/>
    </source>
</evidence>
<dbReference type="EMBL" id="UINC01001023">
    <property type="protein sequence ID" value="SUZ67854.1"/>
    <property type="molecule type" value="Genomic_DNA"/>
</dbReference>
<dbReference type="SUPFAM" id="SSF56935">
    <property type="entry name" value="Porins"/>
    <property type="match status" value="1"/>
</dbReference>
<dbReference type="Pfam" id="PF13620">
    <property type="entry name" value="CarboxypepD_reg"/>
    <property type="match status" value="1"/>
</dbReference>
<keyword evidence="6" id="KW-0998">Cell outer membrane</keyword>
<reference evidence="7" key="1">
    <citation type="submission" date="2018-05" db="EMBL/GenBank/DDBJ databases">
        <authorList>
            <person name="Lanie J.A."/>
            <person name="Ng W.-L."/>
            <person name="Kazmierczak K.M."/>
            <person name="Andrzejewski T.M."/>
            <person name="Davidsen T.M."/>
            <person name="Wayne K.J."/>
            <person name="Tettelin H."/>
            <person name="Glass J.I."/>
            <person name="Rusch D."/>
            <person name="Podicherti R."/>
            <person name="Tsui H.-C.T."/>
            <person name="Winkler M.E."/>
        </authorList>
    </citation>
    <scope>NUCLEOTIDE SEQUENCE</scope>
</reference>
<keyword evidence="5" id="KW-0472">Membrane</keyword>
<accession>A0A381PMK8</accession>
<gene>
    <name evidence="7" type="ORF">METZ01_LOCUS20708</name>
</gene>
<proteinExistence type="predicted"/>
<dbReference type="InterPro" id="IPR008969">
    <property type="entry name" value="CarboxyPept-like_regulatory"/>
</dbReference>
<evidence type="ECO:0000256" key="5">
    <source>
        <dbReference type="ARBA" id="ARBA00023136"/>
    </source>
</evidence>
<dbReference type="SUPFAM" id="SSF49464">
    <property type="entry name" value="Carboxypeptidase regulatory domain-like"/>
    <property type="match status" value="1"/>
</dbReference>
<evidence type="ECO:0000256" key="3">
    <source>
        <dbReference type="ARBA" id="ARBA00022692"/>
    </source>
</evidence>
<dbReference type="PANTHER" id="PTHR30069">
    <property type="entry name" value="TONB-DEPENDENT OUTER MEMBRANE RECEPTOR"/>
    <property type="match status" value="1"/>
</dbReference>
<dbReference type="GO" id="GO:0044718">
    <property type="term" value="P:siderophore transmembrane transport"/>
    <property type="evidence" value="ECO:0007669"/>
    <property type="project" value="TreeGrafter"/>
</dbReference>
<dbReference type="InterPro" id="IPR039426">
    <property type="entry name" value="TonB-dep_rcpt-like"/>
</dbReference>
<dbReference type="GO" id="GO:0015344">
    <property type="term" value="F:siderophore uptake transmembrane transporter activity"/>
    <property type="evidence" value="ECO:0007669"/>
    <property type="project" value="TreeGrafter"/>
</dbReference>
<dbReference type="PANTHER" id="PTHR30069:SF29">
    <property type="entry name" value="HEMOGLOBIN AND HEMOGLOBIN-HAPTOGLOBIN-BINDING PROTEIN 1-RELATED"/>
    <property type="match status" value="1"/>
</dbReference>
<dbReference type="InterPro" id="IPR036942">
    <property type="entry name" value="Beta-barrel_TonB_sf"/>
</dbReference>
<evidence type="ECO:0000313" key="7">
    <source>
        <dbReference type="EMBL" id="SUZ67854.1"/>
    </source>
</evidence>
<dbReference type="GO" id="GO:0009279">
    <property type="term" value="C:cell outer membrane"/>
    <property type="evidence" value="ECO:0007669"/>
    <property type="project" value="UniProtKB-SubCell"/>
</dbReference>
<comment type="subcellular location">
    <subcellularLocation>
        <location evidence="1">Cell outer membrane</location>
        <topology evidence="1">Multi-pass membrane protein</topology>
    </subcellularLocation>
</comment>
<evidence type="ECO:0000256" key="1">
    <source>
        <dbReference type="ARBA" id="ARBA00004571"/>
    </source>
</evidence>
<keyword evidence="4" id="KW-0732">Signal</keyword>
<dbReference type="Gene3D" id="2.40.170.20">
    <property type="entry name" value="TonB-dependent receptor, beta-barrel domain"/>
    <property type="match status" value="1"/>
</dbReference>
<name>A0A381PMK8_9ZZZZ</name>
<organism evidence="7">
    <name type="scientific">marine metagenome</name>
    <dbReference type="NCBI Taxonomy" id="408172"/>
    <lineage>
        <taxon>unclassified sequences</taxon>
        <taxon>metagenomes</taxon>
        <taxon>ecological metagenomes</taxon>
    </lineage>
</organism>
<protein>
    <submittedName>
        <fullName evidence="7">Uncharacterized protein</fullName>
    </submittedName>
</protein>
<dbReference type="Gene3D" id="2.60.40.1120">
    <property type="entry name" value="Carboxypeptidase-like, regulatory domain"/>
    <property type="match status" value="1"/>
</dbReference>